<evidence type="ECO:0000259" key="6">
    <source>
        <dbReference type="Pfam" id="PF00999"/>
    </source>
</evidence>
<dbReference type="PANTHER" id="PTHR31382:SF1">
    <property type="entry name" value="SODIUM ION_PROTON EXCHANGER (EUROFUNG)"/>
    <property type="match status" value="1"/>
</dbReference>
<dbReference type="InterPro" id="IPR004712">
    <property type="entry name" value="Na+/H+_antiporter_fungi"/>
</dbReference>
<dbReference type="GO" id="GO:0005886">
    <property type="term" value="C:plasma membrane"/>
    <property type="evidence" value="ECO:0007669"/>
    <property type="project" value="InterPro"/>
</dbReference>
<dbReference type="Proteomes" id="UP000011081">
    <property type="component" value="Unassembled WGS sequence"/>
</dbReference>
<feature type="transmembrane region" description="Helical" evidence="5">
    <location>
        <begin position="34"/>
        <end position="54"/>
    </location>
</feature>
<feature type="transmembrane region" description="Helical" evidence="5">
    <location>
        <begin position="169"/>
        <end position="188"/>
    </location>
</feature>
<dbReference type="Gene3D" id="1.20.1530.20">
    <property type="match status" value="1"/>
</dbReference>
<organism evidence="7 8">
    <name type="scientific">Vavraia culicis (isolate floridensis)</name>
    <name type="common">Microsporidian parasite</name>
    <dbReference type="NCBI Taxonomy" id="948595"/>
    <lineage>
        <taxon>Eukaryota</taxon>
        <taxon>Fungi</taxon>
        <taxon>Fungi incertae sedis</taxon>
        <taxon>Microsporidia</taxon>
        <taxon>Pleistophoridae</taxon>
        <taxon>Vavraia</taxon>
    </lineage>
</organism>
<dbReference type="HOGENOM" id="CLU_008635_5_0_1"/>
<evidence type="ECO:0000256" key="4">
    <source>
        <dbReference type="ARBA" id="ARBA00023136"/>
    </source>
</evidence>
<dbReference type="GO" id="GO:0042391">
    <property type="term" value="P:regulation of membrane potential"/>
    <property type="evidence" value="ECO:0007669"/>
    <property type="project" value="InterPro"/>
</dbReference>
<feature type="transmembrane region" description="Helical" evidence="5">
    <location>
        <begin position="99"/>
        <end position="121"/>
    </location>
</feature>
<evidence type="ECO:0000313" key="8">
    <source>
        <dbReference type="Proteomes" id="UP000011081"/>
    </source>
</evidence>
<dbReference type="VEuPathDB" id="MicrosporidiaDB:VCUG_02122"/>
<feature type="transmembrane region" description="Helical" evidence="5">
    <location>
        <begin position="200"/>
        <end position="222"/>
    </location>
</feature>
<dbReference type="GO" id="GO:0036376">
    <property type="term" value="P:sodium ion export across plasma membrane"/>
    <property type="evidence" value="ECO:0007669"/>
    <property type="project" value="InterPro"/>
</dbReference>
<dbReference type="PANTHER" id="PTHR31382">
    <property type="entry name" value="NA(+)/H(+) ANTIPORTER"/>
    <property type="match status" value="1"/>
</dbReference>
<dbReference type="STRING" id="948595.L2GTJ0"/>
<evidence type="ECO:0000256" key="3">
    <source>
        <dbReference type="ARBA" id="ARBA00022989"/>
    </source>
</evidence>
<proteinExistence type="predicted"/>
<dbReference type="InterPro" id="IPR038770">
    <property type="entry name" value="Na+/solute_symporter_sf"/>
</dbReference>
<dbReference type="OrthoDB" id="2190219at2759"/>
<sequence length="428" mass="48389">MQEKTMDDFFLVVCFVSFFILAFGLVSNFVKEKLFLSEPTVSIIFGILIGPYVLNVLNTSYVESKIVMYHFARVVLCIQVMTAAMSLPQGYILKQAKSLFVLVIVVSIAKYFITFIIVYSFSHYNAAVSLAIAACLTPTDPILSSSIVKSKFADENVPERLRTLLSAESGINDGVGLSLLFFPLHIFYSENVLVGLKNYFLNVILYQCMLPIVLGIFIGYFSRRMLKYCYGNDLVGIESFLIYGLALTFFCLGLMETIKSSELICIFFTGALFSWDEWFVLETRESRLQEVTDSLFSTSFFVFFGSRIDFTRITVPVIVSSILIICLRRTFPCLLLFKFIPQIRTKREALFVGWFGPIGVAALYYALLIDRILDTLTIDFVSVVVLFSVIIHGLTVPLFKLSSVKKESRFLGLIAPTRVYDATNPPQY</sequence>
<dbReference type="EMBL" id="GL877447">
    <property type="protein sequence ID" value="ELA46400.1"/>
    <property type="molecule type" value="Genomic_DNA"/>
</dbReference>
<feature type="transmembrane region" description="Helical" evidence="5">
    <location>
        <begin position="349"/>
        <end position="368"/>
    </location>
</feature>
<dbReference type="GO" id="GO:0015385">
    <property type="term" value="F:sodium:proton antiporter activity"/>
    <property type="evidence" value="ECO:0007669"/>
    <property type="project" value="InterPro"/>
</dbReference>
<evidence type="ECO:0000256" key="1">
    <source>
        <dbReference type="ARBA" id="ARBA00004141"/>
    </source>
</evidence>
<dbReference type="RefSeq" id="XP_008075135.1">
    <property type="nucleotide sequence ID" value="XM_008076944.1"/>
</dbReference>
<dbReference type="InterPro" id="IPR006153">
    <property type="entry name" value="Cation/H_exchanger_TM"/>
</dbReference>
<comment type="subcellular location">
    <subcellularLocation>
        <location evidence="1">Membrane</location>
        <topology evidence="1">Multi-pass membrane protein</topology>
    </subcellularLocation>
</comment>
<evidence type="ECO:0000313" key="7">
    <source>
        <dbReference type="EMBL" id="ELA46400.1"/>
    </source>
</evidence>
<evidence type="ECO:0000256" key="2">
    <source>
        <dbReference type="ARBA" id="ARBA00022692"/>
    </source>
</evidence>
<dbReference type="GeneID" id="19879989"/>
<keyword evidence="3 5" id="KW-1133">Transmembrane helix</keyword>
<protein>
    <recommendedName>
        <fullName evidence="6">Cation/H+ exchanger transmembrane domain-containing protein</fullName>
    </recommendedName>
</protein>
<gene>
    <name evidence="7" type="ORF">VCUG_02122</name>
</gene>
<reference evidence="8" key="1">
    <citation type="submission" date="2011-03" db="EMBL/GenBank/DDBJ databases">
        <title>The genome sequence of Vavraia culicis strain floridensis.</title>
        <authorList>
            <consortium name="The Broad Institute Genome Sequencing Platform"/>
            <person name="Cuomo C."/>
            <person name="Becnel J."/>
            <person name="Sanscrainte N."/>
            <person name="Young S.K."/>
            <person name="Zeng Q."/>
            <person name="Gargeya S."/>
            <person name="Fitzgerald M."/>
            <person name="Haas B."/>
            <person name="Abouelleil A."/>
            <person name="Alvarado L."/>
            <person name="Arachchi H.M."/>
            <person name="Berlin A."/>
            <person name="Chapman S.B."/>
            <person name="Gearin G."/>
            <person name="Goldberg J."/>
            <person name="Griggs A."/>
            <person name="Gujja S."/>
            <person name="Hansen M."/>
            <person name="Heiman D."/>
            <person name="Howarth C."/>
            <person name="Larimer J."/>
            <person name="Lui A."/>
            <person name="MacDonald P.J.P."/>
            <person name="McCowen C."/>
            <person name="Montmayeur A."/>
            <person name="Murphy C."/>
            <person name="Neiman D."/>
            <person name="Pearson M."/>
            <person name="Priest M."/>
            <person name="Roberts A."/>
            <person name="Saif S."/>
            <person name="Shea T."/>
            <person name="Sisk P."/>
            <person name="Stolte C."/>
            <person name="Sykes S."/>
            <person name="Wortman J."/>
            <person name="Nusbaum C."/>
            <person name="Birren B."/>
        </authorList>
    </citation>
    <scope>NUCLEOTIDE SEQUENCE [LARGE SCALE GENOMIC DNA]</scope>
    <source>
        <strain evidence="8">floridensis</strain>
    </source>
</reference>
<name>L2GTJ0_VAVCU</name>
<feature type="transmembrane region" description="Helical" evidence="5">
    <location>
        <begin position="234"/>
        <end position="255"/>
    </location>
</feature>
<keyword evidence="8" id="KW-1185">Reference proteome</keyword>
<dbReference type="AlphaFoldDB" id="L2GTJ0"/>
<feature type="transmembrane region" description="Helical" evidence="5">
    <location>
        <begin position="6"/>
        <end position="27"/>
    </location>
</feature>
<dbReference type="InParanoid" id="L2GTJ0"/>
<evidence type="ECO:0000256" key="5">
    <source>
        <dbReference type="SAM" id="Phobius"/>
    </source>
</evidence>
<keyword evidence="2 5" id="KW-0812">Transmembrane</keyword>
<accession>L2GTJ0</accession>
<keyword evidence="4 5" id="KW-0472">Membrane</keyword>
<dbReference type="OMA" id="AMWFGPK"/>
<feature type="transmembrane region" description="Helical" evidence="5">
    <location>
        <begin position="66"/>
        <end position="87"/>
    </location>
</feature>
<feature type="transmembrane region" description="Helical" evidence="5">
    <location>
        <begin position="380"/>
        <end position="399"/>
    </location>
</feature>
<dbReference type="Pfam" id="PF00999">
    <property type="entry name" value="Na_H_Exchanger"/>
    <property type="match status" value="1"/>
</dbReference>
<feature type="transmembrane region" description="Helical" evidence="5">
    <location>
        <begin position="314"/>
        <end position="337"/>
    </location>
</feature>
<feature type="domain" description="Cation/H+ exchanger transmembrane" evidence="6">
    <location>
        <begin position="23"/>
        <end position="397"/>
    </location>
</feature>
<dbReference type="GO" id="GO:0120029">
    <property type="term" value="P:proton export across plasma membrane"/>
    <property type="evidence" value="ECO:0007669"/>
    <property type="project" value="InterPro"/>
</dbReference>